<organism evidence="1 3">
    <name type="scientific">Didymodactylos carnosus</name>
    <dbReference type="NCBI Taxonomy" id="1234261"/>
    <lineage>
        <taxon>Eukaryota</taxon>
        <taxon>Metazoa</taxon>
        <taxon>Spiralia</taxon>
        <taxon>Gnathifera</taxon>
        <taxon>Rotifera</taxon>
        <taxon>Eurotatoria</taxon>
        <taxon>Bdelloidea</taxon>
        <taxon>Philodinida</taxon>
        <taxon>Philodinidae</taxon>
        <taxon>Didymodactylos</taxon>
    </lineage>
</organism>
<evidence type="ECO:0000313" key="2">
    <source>
        <dbReference type="EMBL" id="CAF4438463.1"/>
    </source>
</evidence>
<dbReference type="EMBL" id="CAJNOK010055552">
    <property type="protein sequence ID" value="CAF1619777.1"/>
    <property type="molecule type" value="Genomic_DNA"/>
</dbReference>
<gene>
    <name evidence="1" type="ORF">OVA965_LOCUS43129</name>
    <name evidence="2" type="ORF">TMI583_LOCUS45260</name>
</gene>
<dbReference type="Proteomes" id="UP000682733">
    <property type="component" value="Unassembled WGS sequence"/>
</dbReference>
<dbReference type="AlphaFoldDB" id="A0A8S2G3U2"/>
<sequence length="141" mass="16413">YNYHGVIQSSNPHSGKASFAIQKYKDDSDKTYNEIAELMGKGSSILGPEDEKKLKVAIKRQVVSTEKFQKITMTKEYSYQGITIELSFNSKHEDKVEMELYYCYFTADFSREWFFNQKKCDKINALFANAYHNMKMINQGV</sequence>
<feature type="non-terminal residue" evidence="1">
    <location>
        <position position="1"/>
    </location>
</feature>
<dbReference type="EMBL" id="CAJOBA010080317">
    <property type="protein sequence ID" value="CAF4438463.1"/>
    <property type="molecule type" value="Genomic_DNA"/>
</dbReference>
<dbReference type="Proteomes" id="UP000677228">
    <property type="component" value="Unassembled WGS sequence"/>
</dbReference>
<evidence type="ECO:0000313" key="3">
    <source>
        <dbReference type="Proteomes" id="UP000677228"/>
    </source>
</evidence>
<evidence type="ECO:0000313" key="1">
    <source>
        <dbReference type="EMBL" id="CAF1619777.1"/>
    </source>
</evidence>
<reference evidence="1" key="1">
    <citation type="submission" date="2021-02" db="EMBL/GenBank/DDBJ databases">
        <authorList>
            <person name="Nowell W R."/>
        </authorList>
    </citation>
    <scope>NUCLEOTIDE SEQUENCE</scope>
</reference>
<protein>
    <submittedName>
        <fullName evidence="1">Uncharacterized protein</fullName>
    </submittedName>
</protein>
<proteinExistence type="predicted"/>
<name>A0A8S2G3U2_9BILA</name>
<comment type="caution">
    <text evidence="1">The sequence shown here is derived from an EMBL/GenBank/DDBJ whole genome shotgun (WGS) entry which is preliminary data.</text>
</comment>
<accession>A0A8S2G3U2</accession>